<evidence type="ECO:0000313" key="2">
    <source>
        <dbReference type="Proteomes" id="UP000475117"/>
    </source>
</evidence>
<dbReference type="Proteomes" id="UP000475117">
    <property type="component" value="Chromosome"/>
</dbReference>
<proteinExistence type="predicted"/>
<accession>A0A6B3L620</accession>
<dbReference type="KEGG" id="soa:G3M56_011245"/>
<reference evidence="1 2" key="1">
    <citation type="submission" date="2020-12" db="EMBL/GenBank/DDBJ databases">
        <title>Sulforoseuscoccus oceanibium gen. nov., sp. nov., a representative of the phylum Verrucomicrobia with special cytoplasmic membrane, and proposal of Sulforoseuscoccusaceae fam. nov.</title>
        <authorList>
            <person name="Xi F."/>
        </authorList>
    </citation>
    <scope>NUCLEOTIDE SEQUENCE [LARGE SCALE GENOMIC DNA]</scope>
    <source>
        <strain evidence="1 2">T37</strain>
    </source>
</reference>
<dbReference type="Pfam" id="PF09720">
    <property type="entry name" value="Unstab_antitox"/>
    <property type="match status" value="1"/>
</dbReference>
<name>A0A6B3L620_9BACT</name>
<keyword evidence="2" id="KW-1185">Reference proteome</keyword>
<dbReference type="RefSeq" id="WP_164365080.1">
    <property type="nucleotide sequence ID" value="NZ_CP066776.1"/>
</dbReference>
<protein>
    <submittedName>
        <fullName evidence="1">Addiction module protein</fullName>
    </submittedName>
</protein>
<dbReference type="AlphaFoldDB" id="A0A6B3L620"/>
<dbReference type="InterPro" id="IPR013406">
    <property type="entry name" value="CHP02574_addiction_mod"/>
</dbReference>
<sequence length="69" mass="7784">MIPTDVSKLAPQEKFQLMEALWDDMREIVDGADVPDEHKELLDGRRSQAEADHAELIPWAQAKADLIKG</sequence>
<evidence type="ECO:0000313" key="1">
    <source>
        <dbReference type="EMBL" id="QQL44455.1"/>
    </source>
</evidence>
<dbReference type="EMBL" id="CP066776">
    <property type="protein sequence ID" value="QQL44455.1"/>
    <property type="molecule type" value="Genomic_DNA"/>
</dbReference>
<organism evidence="1 2">
    <name type="scientific">Sulfuriroseicoccus oceanibius</name>
    <dbReference type="NCBI Taxonomy" id="2707525"/>
    <lineage>
        <taxon>Bacteria</taxon>
        <taxon>Pseudomonadati</taxon>
        <taxon>Verrucomicrobiota</taxon>
        <taxon>Verrucomicrobiia</taxon>
        <taxon>Verrucomicrobiales</taxon>
        <taxon>Verrucomicrobiaceae</taxon>
        <taxon>Sulfuriroseicoccus</taxon>
    </lineage>
</organism>
<gene>
    <name evidence="1" type="ORF">G3M56_011245</name>
</gene>